<dbReference type="STRING" id="34508.A0A4U5NCF2"/>
<reference evidence="6 7" key="2">
    <citation type="journal article" date="2019" name="G3 (Bethesda)">
        <title>Hybrid Assembly of the Genome of the Entomopathogenic Nematode Steinernema carpocapsae Identifies the X-Chromosome.</title>
        <authorList>
            <person name="Serra L."/>
            <person name="Macchietto M."/>
            <person name="Macias-Munoz A."/>
            <person name="McGill C.J."/>
            <person name="Rodriguez I.M."/>
            <person name="Rodriguez B."/>
            <person name="Murad R."/>
            <person name="Mortazavi A."/>
        </authorList>
    </citation>
    <scope>NUCLEOTIDE SEQUENCE [LARGE SCALE GENOMIC DNA]</scope>
    <source>
        <strain evidence="6 7">ALL</strain>
    </source>
</reference>
<proteinExistence type="inferred from homology"/>
<keyword evidence="4" id="KW-0809">Transit peptide</keyword>
<feature type="domain" description="HotDog ACOT-type" evidence="5">
    <location>
        <begin position="265"/>
        <end position="362"/>
    </location>
</feature>
<dbReference type="OrthoDB" id="331699at2759"/>
<dbReference type="GO" id="GO:0047617">
    <property type="term" value="F:fatty acyl-CoA hydrolase activity"/>
    <property type="evidence" value="ECO:0007669"/>
    <property type="project" value="TreeGrafter"/>
</dbReference>
<evidence type="ECO:0000256" key="3">
    <source>
        <dbReference type="ARBA" id="ARBA00022801"/>
    </source>
</evidence>
<protein>
    <recommendedName>
        <fullName evidence="5">HotDog ACOT-type domain-containing protein</fullName>
    </recommendedName>
</protein>
<evidence type="ECO:0000256" key="4">
    <source>
        <dbReference type="ARBA" id="ARBA00022946"/>
    </source>
</evidence>
<dbReference type="GO" id="GO:0005739">
    <property type="term" value="C:mitochondrion"/>
    <property type="evidence" value="ECO:0007669"/>
    <property type="project" value="TreeGrafter"/>
</dbReference>
<dbReference type="InterPro" id="IPR029069">
    <property type="entry name" value="HotDog_dom_sf"/>
</dbReference>
<dbReference type="PANTHER" id="PTHR12655">
    <property type="entry name" value="ACYL-COA THIOESTERASE"/>
    <property type="match status" value="1"/>
</dbReference>
<dbReference type="CDD" id="cd03442">
    <property type="entry name" value="BFIT_BACH"/>
    <property type="match status" value="2"/>
</dbReference>
<gene>
    <name evidence="6" type="ORF">L596_014413</name>
</gene>
<keyword evidence="2" id="KW-0677">Repeat</keyword>
<accession>A0A4U5NCF2</accession>
<dbReference type="PANTHER" id="PTHR12655:SF0">
    <property type="entry name" value="ACYL-COENZYME A THIOESTERASE 9, MITOCHONDRIAL"/>
    <property type="match status" value="1"/>
</dbReference>
<organism evidence="6 7">
    <name type="scientific">Steinernema carpocapsae</name>
    <name type="common">Entomopathogenic nematode</name>
    <dbReference type="NCBI Taxonomy" id="34508"/>
    <lineage>
        <taxon>Eukaryota</taxon>
        <taxon>Metazoa</taxon>
        <taxon>Ecdysozoa</taxon>
        <taxon>Nematoda</taxon>
        <taxon>Chromadorea</taxon>
        <taxon>Rhabditida</taxon>
        <taxon>Tylenchina</taxon>
        <taxon>Panagrolaimomorpha</taxon>
        <taxon>Strongyloidoidea</taxon>
        <taxon>Steinernematidae</taxon>
        <taxon>Steinernema</taxon>
    </lineage>
</organism>
<evidence type="ECO:0000256" key="2">
    <source>
        <dbReference type="ARBA" id="ARBA00022737"/>
    </source>
</evidence>
<feature type="domain" description="HotDog ACOT-type" evidence="5">
    <location>
        <begin position="57"/>
        <end position="187"/>
    </location>
</feature>
<dbReference type="InterPro" id="IPR033120">
    <property type="entry name" value="HOTDOG_ACOT"/>
</dbReference>
<dbReference type="Proteomes" id="UP000298663">
    <property type="component" value="Unassembled WGS sequence"/>
</dbReference>
<evidence type="ECO:0000259" key="5">
    <source>
        <dbReference type="PROSITE" id="PS51770"/>
    </source>
</evidence>
<dbReference type="GO" id="GO:0006637">
    <property type="term" value="P:acyl-CoA metabolic process"/>
    <property type="evidence" value="ECO:0007669"/>
    <property type="project" value="TreeGrafter"/>
</dbReference>
<evidence type="ECO:0000313" key="6">
    <source>
        <dbReference type="EMBL" id="TKR80324.1"/>
    </source>
</evidence>
<name>A0A4U5NCF2_STECR</name>
<keyword evidence="3" id="KW-0378">Hydrolase</keyword>
<comment type="similarity">
    <text evidence="1">Belongs to the acyl coenzyme A hydrolase family.</text>
</comment>
<dbReference type="AlphaFoldDB" id="A0A4U5NCF2"/>
<reference evidence="6 7" key="1">
    <citation type="journal article" date="2015" name="Genome Biol.">
        <title>Comparative genomics of Steinernema reveals deeply conserved gene regulatory networks.</title>
        <authorList>
            <person name="Dillman A.R."/>
            <person name="Macchietto M."/>
            <person name="Porter C.F."/>
            <person name="Rogers A."/>
            <person name="Williams B."/>
            <person name="Antoshechkin I."/>
            <person name="Lee M.M."/>
            <person name="Goodwin Z."/>
            <person name="Lu X."/>
            <person name="Lewis E.E."/>
            <person name="Goodrich-Blair H."/>
            <person name="Stock S.P."/>
            <person name="Adams B.J."/>
            <person name="Sternberg P.W."/>
            <person name="Mortazavi A."/>
        </authorList>
    </citation>
    <scope>NUCLEOTIDE SEQUENCE [LARGE SCALE GENOMIC DNA]</scope>
    <source>
        <strain evidence="6 7">ALL</strain>
    </source>
</reference>
<dbReference type="PROSITE" id="PS51770">
    <property type="entry name" value="HOTDOG_ACOT"/>
    <property type="match status" value="2"/>
</dbReference>
<keyword evidence="7" id="KW-1185">Reference proteome</keyword>
<dbReference type="EMBL" id="AZBU02000004">
    <property type="protein sequence ID" value="TKR80324.1"/>
    <property type="molecule type" value="Genomic_DNA"/>
</dbReference>
<evidence type="ECO:0000256" key="1">
    <source>
        <dbReference type="ARBA" id="ARBA00010458"/>
    </source>
</evidence>
<dbReference type="Gene3D" id="3.10.129.10">
    <property type="entry name" value="Hotdog Thioesterase"/>
    <property type="match status" value="2"/>
</dbReference>
<sequence length="362" mass="41199">MFRRTGLALRVVRRFTSANPPMTIRQVNESLERHVASQMSGTKTPESPVGGHSVEVGRDKIVIPLKSQPEIRLQYVNHKQFTRLGMILEDLDTFAVWIAYKHNQATSVPMGTPAHQPMSIVTACVDKIDFHEQEITSDQDIEMHGHVSWVGRSSIEVTMNLKQKPYDSHEPVDILTAKFVMVSRDPTTNTSVSNVPLKLETPEDKEMFQTGLEAVLRRKHFQRNSLLAKPPSEQERFILHDIFLKTIDQKQLSHRVLPKSHVWLEDSALKNAIICFPVQKNLYGKIFGGYLMRQAFETAFANAAIFCKQRPSLRSMDDVMFRKSVEVGGLLLLSSKRICGEVIGRSAFRLGLRGFKEEDFLR</sequence>
<comment type="caution">
    <text evidence="6">The sequence shown here is derived from an EMBL/GenBank/DDBJ whole genome shotgun (WGS) entry which is preliminary data.</text>
</comment>
<dbReference type="SUPFAM" id="SSF54637">
    <property type="entry name" value="Thioesterase/thiol ester dehydrase-isomerase"/>
    <property type="match status" value="2"/>
</dbReference>
<evidence type="ECO:0000313" key="7">
    <source>
        <dbReference type="Proteomes" id="UP000298663"/>
    </source>
</evidence>